<evidence type="ECO:0000313" key="2">
    <source>
        <dbReference type="EMBL" id="OGY66017.1"/>
    </source>
</evidence>
<dbReference type="AlphaFoldDB" id="A0A1G1ZQC9"/>
<dbReference type="EMBL" id="MHJJ01000005">
    <property type="protein sequence ID" value="OGY66017.1"/>
    <property type="molecule type" value="Genomic_DNA"/>
</dbReference>
<proteinExistence type="predicted"/>
<name>A0A1G1ZQC9_9BACT</name>
<comment type="caution">
    <text evidence="2">The sequence shown here is derived from an EMBL/GenBank/DDBJ whole genome shotgun (WGS) entry which is preliminary data.</text>
</comment>
<keyword evidence="1" id="KW-0812">Transmembrane</keyword>
<dbReference type="Proteomes" id="UP000177942">
    <property type="component" value="Unassembled WGS sequence"/>
</dbReference>
<evidence type="ECO:0000313" key="3">
    <source>
        <dbReference type="Proteomes" id="UP000177942"/>
    </source>
</evidence>
<gene>
    <name evidence="2" type="ORF">A3A16_01375</name>
</gene>
<sequence length="179" mass="19654">MASTQKEQKEKAALTEMVKEEIATAPQAETPPKKRKFLLFIAILVGLIVVTLLVNSLLGGGVSFWGRGAGAYQAVFLNNGQIYFGKLSSLTSPFITLKDVYYLQVEQTLQPVKQGEEAPPQQNILLVQLGKGEIHKPKGEMRVNRDQILFIEDLQADSPILNGIKQLKESANQPPAPAQ</sequence>
<accession>A0A1G1ZQC9</accession>
<organism evidence="2 3">
    <name type="scientific">Candidatus Harrisonbacteria bacterium RIFCSPLOWO2_01_FULL_44_18</name>
    <dbReference type="NCBI Taxonomy" id="1798407"/>
    <lineage>
        <taxon>Bacteria</taxon>
        <taxon>Candidatus Harrisoniibacteriota</taxon>
    </lineage>
</organism>
<keyword evidence="1" id="KW-0472">Membrane</keyword>
<dbReference type="STRING" id="1798407.A3A16_01375"/>
<feature type="transmembrane region" description="Helical" evidence="1">
    <location>
        <begin position="37"/>
        <end position="58"/>
    </location>
</feature>
<evidence type="ECO:0000256" key="1">
    <source>
        <dbReference type="SAM" id="Phobius"/>
    </source>
</evidence>
<protein>
    <submittedName>
        <fullName evidence="2">Uncharacterized protein</fullName>
    </submittedName>
</protein>
<keyword evidence="1" id="KW-1133">Transmembrane helix</keyword>
<reference evidence="2 3" key="1">
    <citation type="journal article" date="2016" name="Nat. Commun.">
        <title>Thousands of microbial genomes shed light on interconnected biogeochemical processes in an aquifer system.</title>
        <authorList>
            <person name="Anantharaman K."/>
            <person name="Brown C.T."/>
            <person name="Hug L.A."/>
            <person name="Sharon I."/>
            <person name="Castelle C.J."/>
            <person name="Probst A.J."/>
            <person name="Thomas B.C."/>
            <person name="Singh A."/>
            <person name="Wilkins M.J."/>
            <person name="Karaoz U."/>
            <person name="Brodie E.L."/>
            <person name="Williams K.H."/>
            <person name="Hubbard S.S."/>
            <person name="Banfield J.F."/>
        </authorList>
    </citation>
    <scope>NUCLEOTIDE SEQUENCE [LARGE SCALE GENOMIC DNA]</scope>
</reference>